<feature type="transmembrane region" description="Helical" evidence="1">
    <location>
        <begin position="900"/>
        <end position="923"/>
    </location>
</feature>
<evidence type="ECO:0000313" key="2">
    <source>
        <dbReference type="EMBL" id="WOB06319.1"/>
    </source>
</evidence>
<dbReference type="Proteomes" id="UP001303946">
    <property type="component" value="Chromosome"/>
</dbReference>
<organism evidence="2 3">
    <name type="scientific">Piscinibacter gummiphilus</name>
    <dbReference type="NCBI Taxonomy" id="946333"/>
    <lineage>
        <taxon>Bacteria</taxon>
        <taxon>Pseudomonadati</taxon>
        <taxon>Pseudomonadota</taxon>
        <taxon>Betaproteobacteria</taxon>
        <taxon>Burkholderiales</taxon>
        <taxon>Sphaerotilaceae</taxon>
        <taxon>Piscinibacter</taxon>
    </lineage>
</organism>
<feature type="transmembrane region" description="Helical" evidence="1">
    <location>
        <begin position="12"/>
        <end position="30"/>
    </location>
</feature>
<proteinExistence type="predicted"/>
<dbReference type="Gene3D" id="3.30.2090.10">
    <property type="entry name" value="Multidrug efflux transporter AcrB TolC docking domain, DN and DC subdomains"/>
    <property type="match status" value="2"/>
</dbReference>
<feature type="transmembrane region" description="Helical" evidence="1">
    <location>
        <begin position="525"/>
        <end position="542"/>
    </location>
</feature>
<dbReference type="PRINTS" id="PR00702">
    <property type="entry name" value="ACRIFLAVINRP"/>
</dbReference>
<feature type="transmembrane region" description="Helical" evidence="1">
    <location>
        <begin position="359"/>
        <end position="383"/>
    </location>
</feature>
<feature type="transmembrane region" description="Helical" evidence="1">
    <location>
        <begin position="333"/>
        <end position="352"/>
    </location>
</feature>
<reference evidence="2 3" key="1">
    <citation type="submission" date="2023-10" db="EMBL/GenBank/DDBJ databases">
        <title>Bacteria for the degradation of biodegradable plastic PBAT(Polybutylene adipate terephthalate).</title>
        <authorList>
            <person name="Weon H.-Y."/>
            <person name="Yeon J."/>
        </authorList>
    </citation>
    <scope>NUCLEOTIDE SEQUENCE [LARGE SCALE GENOMIC DNA]</scope>
    <source>
        <strain evidence="2 3">SBD 7-3</strain>
    </source>
</reference>
<feature type="transmembrane region" description="Helical" evidence="1">
    <location>
        <begin position="430"/>
        <end position="450"/>
    </location>
</feature>
<keyword evidence="1" id="KW-1133">Transmembrane helix</keyword>
<feature type="transmembrane region" description="Helical" evidence="1">
    <location>
        <begin position="944"/>
        <end position="965"/>
    </location>
</feature>
<dbReference type="Pfam" id="PF00873">
    <property type="entry name" value="ACR_tran"/>
    <property type="match status" value="1"/>
</dbReference>
<dbReference type="SUPFAM" id="SSF82693">
    <property type="entry name" value="Multidrug efflux transporter AcrB pore domain, PN1, PN2, PC1 and PC2 subdomains"/>
    <property type="match status" value="3"/>
</dbReference>
<dbReference type="Gene3D" id="1.20.1640.10">
    <property type="entry name" value="Multidrug efflux transporter AcrB transmembrane domain"/>
    <property type="match status" value="2"/>
</dbReference>
<dbReference type="SUPFAM" id="SSF82866">
    <property type="entry name" value="Multidrug efflux transporter AcrB transmembrane domain"/>
    <property type="match status" value="2"/>
</dbReference>
<dbReference type="RefSeq" id="WP_316698725.1">
    <property type="nucleotide sequence ID" value="NZ_CP136336.1"/>
</dbReference>
<dbReference type="Gene3D" id="3.30.70.1430">
    <property type="entry name" value="Multidrug efflux transporter AcrB pore domain"/>
    <property type="match status" value="2"/>
</dbReference>
<feature type="transmembrane region" description="Helical" evidence="1">
    <location>
        <begin position="977"/>
        <end position="1003"/>
    </location>
</feature>
<dbReference type="PANTHER" id="PTHR32063:SF14">
    <property type="entry name" value="BLL4319 PROTEIN"/>
    <property type="match status" value="1"/>
</dbReference>
<evidence type="ECO:0000313" key="3">
    <source>
        <dbReference type="Proteomes" id="UP001303946"/>
    </source>
</evidence>
<accession>A0ABZ0CMV1</accession>
<protein>
    <submittedName>
        <fullName evidence="2">Efflux RND transporter permease subunit</fullName>
    </submittedName>
</protein>
<dbReference type="SUPFAM" id="SSF82714">
    <property type="entry name" value="Multidrug efflux transporter AcrB TolC docking domain, DN and DC subdomains"/>
    <property type="match status" value="2"/>
</dbReference>
<dbReference type="PANTHER" id="PTHR32063">
    <property type="match status" value="1"/>
</dbReference>
<dbReference type="Gene3D" id="3.30.70.1440">
    <property type="entry name" value="Multidrug efflux transporter AcrB pore domain"/>
    <property type="match status" value="1"/>
</dbReference>
<sequence>MKLSDVTIRRPVFATVLSLLLILIGAVSFTRLQVREYPRIDEPVVNVSTKLIGASSEVIESQVTKPLEDSIAGIDGVEIITSISRSEQSQITVRFKLEKNPDDAAADVRDRVSRVRARLPDAIDEPVIAKVEADATPTIWLAFTSETLSPLQVTDVVNRIVKPRLQTVSGVADVQVNGDRKFSMRIWLDPDKLASYRLTVQDVEDALRKQNLEVPAGRIESQQREFSVTARTDLNTEAQFGAVALKTVNNYTVRLRDVARIEQAAASERSSVRLNGVPSISAGVIRQATANPLEVSSGVRTMLPKLQQDLPPGINVQVANDNSVFIDKSVKSVFRTITEAVVLVALVVFLFLRHLRAAVIPLVTIPVSLVGTFAIMALAGFTINTLTLLALVLAIGLVVDDAIVVLENIFRHIEDGMSPFQAALKGAKEIGFAVVAMTMTLAAVFAPLAFAPGRTGRLFTEFALTLAGAVIVSGFVALTLTPMMCSKLLRHEAKPTRFDVLMEAGLDRVTRAYGRALRWTLAHRWVVLVVMVASAAGSWQLFRTAKSELAPLEDRGVILATINAPDGSTLDYTARYLRAIEGIGRDYPEFDRVFVVAGNPTVSQGVSFLRTVDWDERDRSTLELARQLQPRFAGLPGVTAFPVTPPSLGQGFRERPINYVIVTNDSYDNLSRVTQQMLAEMAKNPGFVQPDTDLRLNKPEIFLEVDRDRAADAGVSVDQVARTVETMLGGRAVTRYKRDAEQYDVLVQTEMRGRTTPEDIDKLFVRGRGDAMVPLSSLVKVRESVSPRELNHFNQRRSVAITSNLAPGYSLGEALQFMDDTARKVLKPGYSTELNGVSREFRSSSGALGLVFALALLFIFLVLSAQFESFVDPFVIMLSVPLSMVGALAALQLAGGTLNVYSQIGLITLVGLITKHGILIVEFSNQLRQQGRSVFDAVTEAAALRLRPILMTTGAMVLGALPLALAEGAGAESRQQIGWVIVGGMSLGTLLTIFVVPTVYSLFARSAVPGAIETPADPDEGSHAAHA</sequence>
<gene>
    <name evidence="2" type="ORF">RXV79_15445</name>
</gene>
<dbReference type="EMBL" id="CP136336">
    <property type="protein sequence ID" value="WOB06319.1"/>
    <property type="molecule type" value="Genomic_DNA"/>
</dbReference>
<keyword evidence="3" id="KW-1185">Reference proteome</keyword>
<evidence type="ECO:0000256" key="1">
    <source>
        <dbReference type="SAM" id="Phobius"/>
    </source>
</evidence>
<dbReference type="InterPro" id="IPR027463">
    <property type="entry name" value="AcrB_DN_DC_subdom"/>
</dbReference>
<dbReference type="InterPro" id="IPR001036">
    <property type="entry name" value="Acrflvin-R"/>
</dbReference>
<keyword evidence="1" id="KW-0812">Transmembrane</keyword>
<feature type="transmembrane region" description="Helical" evidence="1">
    <location>
        <begin position="847"/>
        <end position="867"/>
    </location>
</feature>
<dbReference type="Gene3D" id="3.30.70.1320">
    <property type="entry name" value="Multidrug efflux transporter AcrB pore domain like"/>
    <property type="match status" value="1"/>
</dbReference>
<keyword evidence="1" id="KW-0472">Membrane</keyword>
<feature type="transmembrane region" description="Helical" evidence="1">
    <location>
        <begin position="462"/>
        <end position="481"/>
    </location>
</feature>
<feature type="transmembrane region" description="Helical" evidence="1">
    <location>
        <begin position="389"/>
        <end position="410"/>
    </location>
</feature>
<name>A0ABZ0CMV1_9BURK</name>
<feature type="transmembrane region" description="Helical" evidence="1">
    <location>
        <begin position="874"/>
        <end position="894"/>
    </location>
</feature>